<sequence>MGGDTTLFNEMFNPPRIALIDAEHANPQRLRWLKGGLGVLRQWAACFAFAVSILYLWRH</sequence>
<evidence type="ECO:0000256" key="1">
    <source>
        <dbReference type="SAM" id="Phobius"/>
    </source>
</evidence>
<dbReference type="AlphaFoldDB" id="A0A0J6IL84"/>
<protein>
    <submittedName>
        <fullName evidence="2">Uncharacterized protein</fullName>
    </submittedName>
</protein>
<accession>A0A0J6IL84</accession>
<evidence type="ECO:0000313" key="3">
    <source>
        <dbReference type="Proteomes" id="UP000036325"/>
    </source>
</evidence>
<keyword evidence="1" id="KW-0472">Membrane</keyword>
<organism evidence="2 3">
    <name type="scientific">Pseudomonas weihenstephanensis</name>
    <dbReference type="NCBI Taxonomy" id="1608994"/>
    <lineage>
        <taxon>Bacteria</taxon>
        <taxon>Pseudomonadati</taxon>
        <taxon>Pseudomonadota</taxon>
        <taxon>Gammaproteobacteria</taxon>
        <taxon>Pseudomonadales</taxon>
        <taxon>Pseudomonadaceae</taxon>
        <taxon>Pseudomonas</taxon>
    </lineage>
</organism>
<dbReference type="STRING" id="1608994.TU86_13300"/>
<feature type="transmembrane region" description="Helical" evidence="1">
    <location>
        <begin position="39"/>
        <end position="57"/>
    </location>
</feature>
<gene>
    <name evidence="2" type="ORF">TU86_13300</name>
</gene>
<dbReference type="PATRIC" id="fig|1608994.3.peg.3311"/>
<keyword evidence="1" id="KW-0812">Transmembrane</keyword>
<evidence type="ECO:0000313" key="2">
    <source>
        <dbReference type="EMBL" id="KMN13063.1"/>
    </source>
</evidence>
<dbReference type="EMBL" id="JYLF01000005">
    <property type="protein sequence ID" value="KMN13063.1"/>
    <property type="molecule type" value="Genomic_DNA"/>
</dbReference>
<proteinExistence type="predicted"/>
<accession>A0A0J6IXC3</accession>
<reference evidence="2 3" key="1">
    <citation type="submission" date="2015-02" db="EMBL/GenBank/DDBJ databases">
        <title>Pseudomonas helleri sp. nov. and Pseudomonas weihenstephanensis sp. nov., isolated from raw cows milk.</title>
        <authorList>
            <person name="von Neubeck M."/>
            <person name="Huptas C."/>
            <person name="Wenning M."/>
            <person name="Scherer S."/>
        </authorList>
    </citation>
    <scope>NUCLEOTIDE SEQUENCE [LARGE SCALE GENOMIC DNA]</scope>
    <source>
        <strain evidence="2 3">DSM 29166</strain>
    </source>
</reference>
<keyword evidence="1" id="KW-1133">Transmembrane helix</keyword>
<name>A0A0J6IL84_9PSED</name>
<dbReference type="Proteomes" id="UP000036325">
    <property type="component" value="Unassembled WGS sequence"/>
</dbReference>
<comment type="caution">
    <text evidence="2">The sequence shown here is derived from an EMBL/GenBank/DDBJ whole genome shotgun (WGS) entry which is preliminary data.</text>
</comment>